<sequence length="24" mass="3018">MWSYDWRLQVRDTQIWDVEGYLGT</sequence>
<gene>
    <name evidence="1" type="ORF">LCGC14_3056680</name>
</gene>
<evidence type="ECO:0000313" key="1">
    <source>
        <dbReference type="EMBL" id="KKK57219.1"/>
    </source>
</evidence>
<protein>
    <submittedName>
        <fullName evidence="1">Uncharacterized protein</fullName>
    </submittedName>
</protein>
<reference evidence="1" key="1">
    <citation type="journal article" date="2015" name="Nature">
        <title>Complex archaea that bridge the gap between prokaryotes and eukaryotes.</title>
        <authorList>
            <person name="Spang A."/>
            <person name="Saw J.H."/>
            <person name="Jorgensen S.L."/>
            <person name="Zaremba-Niedzwiedzka K."/>
            <person name="Martijn J."/>
            <person name="Lind A.E."/>
            <person name="van Eijk R."/>
            <person name="Schleper C."/>
            <person name="Guy L."/>
            <person name="Ettema T.J."/>
        </authorList>
    </citation>
    <scope>NUCLEOTIDE SEQUENCE</scope>
</reference>
<dbReference type="AlphaFoldDB" id="A0A0F8YSX0"/>
<proteinExistence type="predicted"/>
<dbReference type="EMBL" id="LAZR01064596">
    <property type="protein sequence ID" value="KKK57219.1"/>
    <property type="molecule type" value="Genomic_DNA"/>
</dbReference>
<accession>A0A0F8YSX0</accession>
<name>A0A0F8YSX0_9ZZZZ</name>
<feature type="non-terminal residue" evidence="1">
    <location>
        <position position="24"/>
    </location>
</feature>
<comment type="caution">
    <text evidence="1">The sequence shown here is derived from an EMBL/GenBank/DDBJ whole genome shotgun (WGS) entry which is preliminary data.</text>
</comment>
<organism evidence="1">
    <name type="scientific">marine sediment metagenome</name>
    <dbReference type="NCBI Taxonomy" id="412755"/>
    <lineage>
        <taxon>unclassified sequences</taxon>
        <taxon>metagenomes</taxon>
        <taxon>ecological metagenomes</taxon>
    </lineage>
</organism>